<protein>
    <submittedName>
        <fullName evidence="1">Uncharacterized protein</fullName>
    </submittedName>
</protein>
<evidence type="ECO:0000313" key="2">
    <source>
        <dbReference type="Proteomes" id="UP001451571"/>
    </source>
</evidence>
<keyword evidence="2" id="KW-1185">Reference proteome</keyword>
<dbReference type="RefSeq" id="WP_342756766.1">
    <property type="nucleotide sequence ID" value="NZ_CP146256.1"/>
</dbReference>
<dbReference type="Proteomes" id="UP001451571">
    <property type="component" value="Chromosome"/>
</dbReference>
<reference evidence="1 2" key="1">
    <citation type="submission" date="2024-02" db="EMBL/GenBank/DDBJ databases">
        <title>Bacterial strain from lacustrine sediment.</title>
        <authorList>
            <person name="Petit C."/>
            <person name="Fadhlaoui K."/>
        </authorList>
    </citation>
    <scope>NUCLEOTIDE SEQUENCE [LARGE SCALE GENOMIC DNA]</scope>
    <source>
        <strain evidence="1 2">IPX-CK</strain>
    </source>
</reference>
<proteinExistence type="predicted"/>
<evidence type="ECO:0000313" key="1">
    <source>
        <dbReference type="EMBL" id="XAH73159.1"/>
    </source>
</evidence>
<gene>
    <name evidence="1" type="ORF">V6984_16845</name>
</gene>
<dbReference type="EMBL" id="CP146256">
    <property type="protein sequence ID" value="XAH73159.1"/>
    <property type="molecule type" value="Genomic_DNA"/>
</dbReference>
<organism evidence="1 2">
    <name type="scientific">Kineothrix sedimenti</name>
    <dbReference type="NCBI Taxonomy" id="3123317"/>
    <lineage>
        <taxon>Bacteria</taxon>
        <taxon>Bacillati</taxon>
        <taxon>Bacillota</taxon>
        <taxon>Clostridia</taxon>
        <taxon>Lachnospirales</taxon>
        <taxon>Lachnospiraceae</taxon>
        <taxon>Kineothrix</taxon>
    </lineage>
</organism>
<sequence>MENLAYGHTYNLQIAQTEKAFGELRALVAMNYDPAKGNSKTYSNMKEMVEGFISEFKSEFC</sequence>
<accession>A0ABZ3EU72</accession>
<name>A0ABZ3EU72_9FIRM</name>